<feature type="domain" description="Putative amidase" evidence="1">
    <location>
        <begin position="38"/>
        <end position="193"/>
    </location>
</feature>
<dbReference type="PANTHER" id="PTHR40032">
    <property type="entry name" value="EXPORTED PROTEIN-RELATED"/>
    <property type="match status" value="1"/>
</dbReference>
<accession>A0A0P8WZ07</accession>
<dbReference type="InterPro" id="IPR024301">
    <property type="entry name" value="Amidase_6"/>
</dbReference>
<dbReference type="AlphaFoldDB" id="A0A0P8WZ07"/>
<proteinExistence type="predicted"/>
<dbReference type="PANTHER" id="PTHR40032:SF1">
    <property type="entry name" value="EXPORTED PROTEIN"/>
    <property type="match status" value="1"/>
</dbReference>
<dbReference type="EMBL" id="LKET01000039">
    <property type="protein sequence ID" value="KPU43670.1"/>
    <property type="molecule type" value="Genomic_DNA"/>
</dbReference>
<dbReference type="STRING" id="36849.OXPF_31120"/>
<keyword evidence="3" id="KW-1185">Reference proteome</keyword>
<reference evidence="2 3" key="1">
    <citation type="submission" date="2015-09" db="EMBL/GenBank/DDBJ databases">
        <title>Genome sequence of Oxobacter pfennigii DSM 3222.</title>
        <authorList>
            <person name="Poehlein A."/>
            <person name="Bengelsdorf F.R."/>
            <person name="Schiel-Bengelsdorf B."/>
            <person name="Duerre P."/>
            <person name="Daniel R."/>
        </authorList>
    </citation>
    <scope>NUCLEOTIDE SEQUENCE [LARGE SCALE GENOMIC DNA]</scope>
    <source>
        <strain evidence="2 3">DSM 3222</strain>
    </source>
</reference>
<dbReference type="Pfam" id="PF12671">
    <property type="entry name" value="Amidase_6"/>
    <property type="match status" value="1"/>
</dbReference>
<sequence>MKCRKFVTILLMLEYNTILSICKRVRIYMSGILNRPNKYIREKAVEYALKYVKNPNPYYRYFKTEGDGGGDCTNFVSQCLFYGGAPMDYKARWPWWYKGTGNSSRIDHAWSVSWAVAHSLYWCLKSRGKSDAYGLCGIETSDMDVLELGDIIQYEKSGGIIYHSAIITGFSTKSGKREPLITQHSIDAVNIPYFKPAASKAHFMKILVT</sequence>
<name>A0A0P8WZ07_9CLOT</name>
<dbReference type="RefSeq" id="WP_341442706.1">
    <property type="nucleotide sequence ID" value="NZ_LKET01000039.1"/>
</dbReference>
<evidence type="ECO:0000313" key="3">
    <source>
        <dbReference type="Proteomes" id="UP000050326"/>
    </source>
</evidence>
<dbReference type="Proteomes" id="UP000050326">
    <property type="component" value="Unassembled WGS sequence"/>
</dbReference>
<gene>
    <name evidence="2" type="ORF">OXPF_31120</name>
</gene>
<evidence type="ECO:0000313" key="2">
    <source>
        <dbReference type="EMBL" id="KPU43670.1"/>
    </source>
</evidence>
<protein>
    <submittedName>
        <fullName evidence="2">Putative amidase domain protein</fullName>
    </submittedName>
</protein>
<evidence type="ECO:0000259" key="1">
    <source>
        <dbReference type="Pfam" id="PF12671"/>
    </source>
</evidence>
<organism evidence="2 3">
    <name type="scientific">Oxobacter pfennigii</name>
    <dbReference type="NCBI Taxonomy" id="36849"/>
    <lineage>
        <taxon>Bacteria</taxon>
        <taxon>Bacillati</taxon>
        <taxon>Bacillota</taxon>
        <taxon>Clostridia</taxon>
        <taxon>Eubacteriales</taxon>
        <taxon>Clostridiaceae</taxon>
        <taxon>Oxobacter</taxon>
    </lineage>
</organism>
<comment type="caution">
    <text evidence="2">The sequence shown here is derived from an EMBL/GenBank/DDBJ whole genome shotgun (WGS) entry which is preliminary data.</text>
</comment>